<protein>
    <submittedName>
        <fullName evidence="2">Protein kinase</fullName>
    </submittedName>
</protein>
<dbReference type="PANTHER" id="PTHR44329">
    <property type="entry name" value="SERINE/THREONINE-PROTEIN KINASE TNNI3K-RELATED"/>
    <property type="match status" value="1"/>
</dbReference>
<name>A0ABX4ZKX9_9PROT</name>
<sequence>MKLPARYEKDGASFSGGGMSTAFKCKDKHLDRPVLVKMLQTGVDKKRILDEVKALGAIRSKHVVQIYDVLKDSSGEVAALVEEFLPGQDLNDVIPINEVGEFLRHVYAIACGLADIHAVGVVHRDIKPNNMKIDAEGCLRIFDFGLSRTDGVNCETIGTIGTRGYIAPELCVPSDQKVNFTSAVDVFAFGATALKLVRGKLPQTFCSIPPDLPSVETDFTKQTLALPPAIASILNQCLSKEPANRPNMDTVRDTIGRHLLHGRHKATMIVGEKIHYIEKIGQSVKLSAGSLGSVNVSYNGYDFIATNVVGDVFINNMRIVPPQNLPGACVITLGAPTLGVRRRYITFDVTHPEVIL</sequence>
<dbReference type="PROSITE" id="PS50011">
    <property type="entry name" value="PROTEIN_KINASE_DOM"/>
    <property type="match status" value="1"/>
</dbReference>
<keyword evidence="2" id="KW-0808">Transferase</keyword>
<dbReference type="InterPro" id="IPR051681">
    <property type="entry name" value="Ser/Thr_Kinases-Pseudokinases"/>
</dbReference>
<dbReference type="RefSeq" id="WP_103765594.1">
    <property type="nucleotide sequence ID" value="NZ_LMYH01000012.1"/>
</dbReference>
<evidence type="ECO:0000259" key="1">
    <source>
        <dbReference type="PROSITE" id="PS50011"/>
    </source>
</evidence>
<dbReference type="EMBL" id="LMYI01000012">
    <property type="protein sequence ID" value="POS61853.1"/>
    <property type="molecule type" value="Genomic_DNA"/>
</dbReference>
<evidence type="ECO:0000313" key="3">
    <source>
        <dbReference type="Proteomes" id="UP000237218"/>
    </source>
</evidence>
<organism evidence="2 3">
    <name type="scientific">Parasaccharibacter apium</name>
    <dbReference type="NCBI Taxonomy" id="1510841"/>
    <lineage>
        <taxon>Bacteria</taxon>
        <taxon>Pseudomonadati</taxon>
        <taxon>Pseudomonadota</taxon>
        <taxon>Alphaproteobacteria</taxon>
        <taxon>Acetobacterales</taxon>
        <taxon>Acetobacteraceae</taxon>
        <taxon>Parasaccharibacter</taxon>
    </lineage>
</organism>
<dbReference type="SMART" id="SM00220">
    <property type="entry name" value="S_TKc"/>
    <property type="match status" value="1"/>
</dbReference>
<dbReference type="InterPro" id="IPR011009">
    <property type="entry name" value="Kinase-like_dom_sf"/>
</dbReference>
<accession>A0ABX4ZKX9</accession>
<gene>
    <name evidence="2" type="ORF">ASQ42_07585</name>
</gene>
<reference evidence="2 3" key="1">
    <citation type="submission" date="2018-02" db="EMBL/GenBank/DDBJ databases">
        <title>Draft genome sequences of four Parasaccharibacter apium strains isolated from honey bees.</title>
        <authorList>
            <person name="Corby-Harris V.L."/>
            <person name="Anderson K.E."/>
        </authorList>
    </citation>
    <scope>NUCLEOTIDE SEQUENCE [LARGE SCALE GENOMIC DNA]</scope>
    <source>
        <strain evidence="2 3">B8</strain>
    </source>
</reference>
<keyword evidence="3" id="KW-1185">Reference proteome</keyword>
<proteinExistence type="predicted"/>
<dbReference type="Gene3D" id="1.10.510.10">
    <property type="entry name" value="Transferase(Phosphotransferase) domain 1"/>
    <property type="match status" value="1"/>
</dbReference>
<keyword evidence="2" id="KW-0418">Kinase</keyword>
<dbReference type="InterPro" id="IPR000719">
    <property type="entry name" value="Prot_kinase_dom"/>
</dbReference>
<dbReference type="SUPFAM" id="SSF56112">
    <property type="entry name" value="Protein kinase-like (PK-like)"/>
    <property type="match status" value="1"/>
</dbReference>
<feature type="domain" description="Protein kinase" evidence="1">
    <location>
        <begin position="8"/>
        <end position="261"/>
    </location>
</feature>
<dbReference type="Proteomes" id="UP000237218">
    <property type="component" value="Unassembled WGS sequence"/>
</dbReference>
<evidence type="ECO:0000313" key="2">
    <source>
        <dbReference type="EMBL" id="POS61853.1"/>
    </source>
</evidence>
<dbReference type="Pfam" id="PF00069">
    <property type="entry name" value="Pkinase"/>
    <property type="match status" value="1"/>
</dbReference>
<dbReference type="GO" id="GO:0016301">
    <property type="term" value="F:kinase activity"/>
    <property type="evidence" value="ECO:0007669"/>
    <property type="project" value="UniProtKB-KW"/>
</dbReference>
<comment type="caution">
    <text evidence="2">The sequence shown here is derived from an EMBL/GenBank/DDBJ whole genome shotgun (WGS) entry which is preliminary data.</text>
</comment>
<dbReference type="CDD" id="cd14014">
    <property type="entry name" value="STKc_PknB_like"/>
    <property type="match status" value="1"/>
</dbReference>